<keyword evidence="1" id="KW-0812">Transmembrane</keyword>
<accession>A0A1G2HJ28</accession>
<feature type="transmembrane region" description="Helical" evidence="1">
    <location>
        <begin position="447"/>
        <end position="468"/>
    </location>
</feature>
<dbReference type="EMBL" id="MHOK01000001">
    <property type="protein sequence ID" value="OGZ62487.1"/>
    <property type="molecule type" value="Genomic_DNA"/>
</dbReference>
<dbReference type="PANTHER" id="PTHR36851">
    <property type="entry name" value="UNNAMED PRODUCT"/>
    <property type="match status" value="1"/>
</dbReference>
<dbReference type="PANTHER" id="PTHR36851:SF1">
    <property type="entry name" value="GLYCO_TRANS_2-LIKE DOMAIN-CONTAINING PROTEIN"/>
    <property type="match status" value="1"/>
</dbReference>
<dbReference type="STRING" id="1802165.A3F94_01750"/>
<reference evidence="3 4" key="1">
    <citation type="journal article" date="2016" name="Nat. Commun.">
        <title>Thousands of microbial genomes shed light on interconnected biogeochemical processes in an aquifer system.</title>
        <authorList>
            <person name="Anantharaman K."/>
            <person name="Brown C.T."/>
            <person name="Hug L.A."/>
            <person name="Sharon I."/>
            <person name="Castelle C.J."/>
            <person name="Probst A.J."/>
            <person name="Thomas B.C."/>
            <person name="Singh A."/>
            <person name="Wilkins M.J."/>
            <person name="Karaoz U."/>
            <person name="Brodie E.L."/>
            <person name="Williams K.H."/>
            <person name="Hubbard S.S."/>
            <person name="Banfield J.F."/>
        </authorList>
    </citation>
    <scope>NUCLEOTIDE SEQUENCE [LARGE SCALE GENOMIC DNA]</scope>
</reference>
<comment type="caution">
    <text evidence="3">The sequence shown here is derived from an EMBL/GenBank/DDBJ whole genome shotgun (WGS) entry which is preliminary data.</text>
</comment>
<dbReference type="Proteomes" id="UP000176770">
    <property type="component" value="Unassembled WGS sequence"/>
</dbReference>
<feature type="transmembrane region" description="Helical" evidence="1">
    <location>
        <begin position="407"/>
        <end position="427"/>
    </location>
</feature>
<dbReference type="AlphaFoldDB" id="A0A1G2HJ28"/>
<dbReference type="Pfam" id="PF13632">
    <property type="entry name" value="Glyco_trans_2_3"/>
    <property type="match status" value="1"/>
</dbReference>
<evidence type="ECO:0000256" key="1">
    <source>
        <dbReference type="SAM" id="Phobius"/>
    </source>
</evidence>
<feature type="transmembrane region" description="Helical" evidence="1">
    <location>
        <begin position="28"/>
        <end position="51"/>
    </location>
</feature>
<evidence type="ECO:0000313" key="4">
    <source>
        <dbReference type="Proteomes" id="UP000176770"/>
    </source>
</evidence>
<gene>
    <name evidence="3" type="ORF">A3F94_01750</name>
</gene>
<feature type="transmembrane region" description="Helical" evidence="1">
    <location>
        <begin position="57"/>
        <end position="79"/>
    </location>
</feature>
<evidence type="ECO:0000259" key="2">
    <source>
        <dbReference type="Pfam" id="PF13632"/>
    </source>
</evidence>
<dbReference type="InterPro" id="IPR029044">
    <property type="entry name" value="Nucleotide-diphossugar_trans"/>
</dbReference>
<sequence length="525" mass="61391">MQNNLDSQIPDYLHIGNAKDIKNKKDRILYRAFEILPGFLVWFTFALVVFLSYTTPLAMSILILAFAFYWLLKSFYLALHTKSGYNKMLEHERVNWMEKLRGLPQHKISAKISNWQDVWHLVVIPRVDESYEVTKGAFDSLLDVDYPRSRMIVVLTTEERAGEDAIKIAERIEQEYGKEFGHFLLTVHPKNIEGEIIGAGSNETWGARKARNLIDANNINYDSVLVSVFDADTVIYPRYFSCLTYHFLTVEKPYRTSYQPIPLFINNIWDAPAISRVTAFSATFWHTLSQERPEKQTTFSSHSMTFRALLDIGYWQTNIVSDDSRVFFQCFLRYSGDYRVQSLYYPVAMDANVSRSWFATMKSVYKQQKRWGYGAENIPYFLYGYRKNKNIEFKKFFRYAFFKIEGMYSWATNALLLFVMGWLPLWLGGDAFNTTLFSYNLLRMVRFLLTLALVGLVSSAYLSILLLPPRPLKYGKYKHVVMVLQWFLVLITLIVFGAFPAIEAQTRLMFGKYMGFWVTPKHRKE</sequence>
<evidence type="ECO:0000313" key="3">
    <source>
        <dbReference type="EMBL" id="OGZ62487.1"/>
    </source>
</evidence>
<dbReference type="InterPro" id="IPR001173">
    <property type="entry name" value="Glyco_trans_2-like"/>
</dbReference>
<keyword evidence="1" id="KW-1133">Transmembrane helix</keyword>
<keyword evidence="1" id="KW-0472">Membrane</keyword>
<dbReference type="Gene3D" id="3.90.550.10">
    <property type="entry name" value="Spore Coat Polysaccharide Biosynthesis Protein SpsA, Chain A"/>
    <property type="match status" value="1"/>
</dbReference>
<feature type="transmembrane region" description="Helical" evidence="1">
    <location>
        <begin position="480"/>
        <end position="502"/>
    </location>
</feature>
<name>A0A1G2HJ28_9BACT</name>
<organism evidence="3 4">
    <name type="scientific">Candidatus Spechtbacteria bacterium RIFCSPLOWO2_12_FULL_38_22</name>
    <dbReference type="NCBI Taxonomy" id="1802165"/>
    <lineage>
        <taxon>Bacteria</taxon>
        <taxon>Candidatus Spechtiibacteriota</taxon>
    </lineage>
</organism>
<proteinExistence type="predicted"/>
<dbReference type="SUPFAM" id="SSF53448">
    <property type="entry name" value="Nucleotide-diphospho-sugar transferases"/>
    <property type="match status" value="1"/>
</dbReference>
<protein>
    <recommendedName>
        <fullName evidence="2">Glycosyltransferase 2-like domain-containing protein</fullName>
    </recommendedName>
</protein>
<feature type="domain" description="Glycosyltransferase 2-like" evidence="2">
    <location>
        <begin position="226"/>
        <end position="494"/>
    </location>
</feature>